<proteinExistence type="predicted"/>
<dbReference type="AlphaFoldDB" id="A0A3G8MBB5"/>
<dbReference type="KEGG" id="mros:EHO51_18680"/>
<name>A0A3G8MBB5_9HYPH</name>
<organism evidence="1 2">
    <name type="scientific">Methylocystis rosea</name>
    <dbReference type="NCBI Taxonomy" id="173366"/>
    <lineage>
        <taxon>Bacteria</taxon>
        <taxon>Pseudomonadati</taxon>
        <taxon>Pseudomonadota</taxon>
        <taxon>Alphaproteobacteria</taxon>
        <taxon>Hyphomicrobiales</taxon>
        <taxon>Methylocystaceae</taxon>
        <taxon>Methylocystis</taxon>
    </lineage>
</organism>
<evidence type="ECO:0000313" key="2">
    <source>
        <dbReference type="Proteomes" id="UP000273982"/>
    </source>
</evidence>
<accession>A0A3G8MBB5</accession>
<geneLocation type="plasmid" evidence="2">
    <name>pgw6_1</name>
</geneLocation>
<dbReference type="RefSeq" id="WP_124740363.1">
    <property type="nucleotide sequence ID" value="NZ_CP034087.1"/>
</dbReference>
<evidence type="ECO:0000313" key="1">
    <source>
        <dbReference type="EMBL" id="AZG78854.1"/>
    </source>
</evidence>
<gene>
    <name evidence="1" type="ORF">EHO51_18680</name>
</gene>
<sequence>MIKATVGNVAKGAERELAKGVVASLQTAFGDVAGAGKHDVALPQGVKLLERIRLTRLVSSVGEENFCVLVA</sequence>
<dbReference type="EMBL" id="CP034087">
    <property type="protein sequence ID" value="AZG78854.1"/>
    <property type="molecule type" value="Genomic_DNA"/>
</dbReference>
<dbReference type="Proteomes" id="UP000273982">
    <property type="component" value="Plasmid pGW6_1"/>
</dbReference>
<protein>
    <submittedName>
        <fullName evidence="1">Uncharacterized protein</fullName>
    </submittedName>
</protein>
<reference evidence="1 2" key="1">
    <citation type="submission" date="2018-11" db="EMBL/GenBank/DDBJ databases">
        <title>Genome squencing of methanotrophic bacteria isolated from alkaline groundwater in Korea.</title>
        <authorList>
            <person name="Nguyen L.N."/>
        </authorList>
    </citation>
    <scope>NUCLEOTIDE SEQUENCE [LARGE SCALE GENOMIC DNA]</scope>
    <source>
        <strain evidence="1 2">GW6</strain>
        <plasmid evidence="2">pgw6_1</plasmid>
    </source>
</reference>
<keyword evidence="1" id="KW-0614">Plasmid</keyword>